<reference evidence="5" key="5">
    <citation type="journal article" date="2021" name="G3 (Bethesda)">
        <title>Aegilops tauschii genome assembly Aet v5.0 features greater sequence contiguity and improved annotation.</title>
        <authorList>
            <person name="Wang L."/>
            <person name="Zhu T."/>
            <person name="Rodriguez J.C."/>
            <person name="Deal K.R."/>
            <person name="Dubcovsky J."/>
            <person name="McGuire P.E."/>
            <person name="Lux T."/>
            <person name="Spannagl M."/>
            <person name="Mayer K.F.X."/>
            <person name="Baldrich P."/>
            <person name="Meyers B.C."/>
            <person name="Huo N."/>
            <person name="Gu Y.Q."/>
            <person name="Zhou H."/>
            <person name="Devos K.M."/>
            <person name="Bennetzen J.L."/>
            <person name="Unver T."/>
            <person name="Budak H."/>
            <person name="Gulick P.J."/>
            <person name="Galiba G."/>
            <person name="Kalapos B."/>
            <person name="Nelson D.R."/>
            <person name="Li P."/>
            <person name="You F.M."/>
            <person name="Luo M.C."/>
            <person name="Dvorak J."/>
        </authorList>
    </citation>
    <scope>NUCLEOTIDE SEQUENCE [LARGE SCALE GENOMIC DNA]</scope>
    <source>
        <strain evidence="5">cv. AL8/78</strain>
    </source>
</reference>
<dbReference type="Gramene" id="AET5Gv21145800.1">
    <property type="protein sequence ID" value="AET5Gv21145800.1"/>
    <property type="gene ID" value="AET5Gv21145800"/>
</dbReference>
<dbReference type="PROSITE" id="PS50031">
    <property type="entry name" value="EH"/>
    <property type="match status" value="1"/>
</dbReference>
<feature type="compositionally biased region" description="Low complexity" evidence="2">
    <location>
        <begin position="218"/>
        <end position="227"/>
    </location>
</feature>
<reference evidence="6" key="2">
    <citation type="journal article" date="2017" name="Nat. Plants">
        <title>The Aegilops tauschii genome reveals multiple impacts of transposons.</title>
        <authorList>
            <person name="Zhao G."/>
            <person name="Zou C."/>
            <person name="Li K."/>
            <person name="Wang K."/>
            <person name="Li T."/>
            <person name="Gao L."/>
            <person name="Zhang X."/>
            <person name="Wang H."/>
            <person name="Yang Z."/>
            <person name="Liu X."/>
            <person name="Jiang W."/>
            <person name="Mao L."/>
            <person name="Kong X."/>
            <person name="Jiao Y."/>
            <person name="Jia J."/>
        </authorList>
    </citation>
    <scope>NUCLEOTIDE SEQUENCE [LARGE SCALE GENOMIC DNA]</scope>
    <source>
        <strain evidence="6">cv. AL8/78</strain>
    </source>
</reference>
<keyword evidence="6" id="KW-1185">Reference proteome</keyword>
<feature type="domain" description="EH" evidence="3">
    <location>
        <begin position="288"/>
        <end position="368"/>
    </location>
</feature>
<dbReference type="PROSITE" id="PS00018">
    <property type="entry name" value="EF_HAND_1"/>
    <property type="match status" value="1"/>
</dbReference>
<dbReference type="SMART" id="SM00027">
    <property type="entry name" value="EH"/>
    <property type="match status" value="1"/>
</dbReference>
<dbReference type="InterPro" id="IPR000261">
    <property type="entry name" value="EH_dom"/>
</dbReference>
<evidence type="ECO:0000256" key="1">
    <source>
        <dbReference type="ARBA" id="ARBA00022837"/>
    </source>
</evidence>
<name>A0A453MCS8_AEGTS</name>
<keyword evidence="1" id="KW-0106">Calcium</keyword>
<dbReference type="AlphaFoldDB" id="A0A453MCS8"/>
<dbReference type="PANTHER" id="PTHR11216">
    <property type="entry name" value="EH DOMAIN"/>
    <property type="match status" value="1"/>
</dbReference>
<feature type="region of interest" description="Disordered" evidence="2">
    <location>
        <begin position="40"/>
        <end position="66"/>
    </location>
</feature>
<evidence type="ECO:0008006" key="7">
    <source>
        <dbReference type="Google" id="ProtNLM"/>
    </source>
</evidence>
<dbReference type="GO" id="GO:0016197">
    <property type="term" value="P:endosomal transport"/>
    <property type="evidence" value="ECO:0007669"/>
    <property type="project" value="TreeGrafter"/>
</dbReference>
<dbReference type="SMART" id="SM00054">
    <property type="entry name" value="EFh"/>
    <property type="match status" value="2"/>
</dbReference>
<dbReference type="GO" id="GO:0005509">
    <property type="term" value="F:calcium ion binding"/>
    <property type="evidence" value="ECO:0007669"/>
    <property type="project" value="InterPro"/>
</dbReference>
<feature type="domain" description="EF-hand" evidence="4">
    <location>
        <begin position="321"/>
        <end position="356"/>
    </location>
</feature>
<evidence type="ECO:0000313" key="6">
    <source>
        <dbReference type="Proteomes" id="UP000015105"/>
    </source>
</evidence>
<organism evidence="5 6">
    <name type="scientific">Aegilops tauschii subsp. strangulata</name>
    <name type="common">Goatgrass</name>
    <dbReference type="NCBI Taxonomy" id="200361"/>
    <lineage>
        <taxon>Eukaryota</taxon>
        <taxon>Viridiplantae</taxon>
        <taxon>Streptophyta</taxon>
        <taxon>Embryophyta</taxon>
        <taxon>Tracheophyta</taxon>
        <taxon>Spermatophyta</taxon>
        <taxon>Magnoliopsida</taxon>
        <taxon>Liliopsida</taxon>
        <taxon>Poales</taxon>
        <taxon>Poaceae</taxon>
        <taxon>BOP clade</taxon>
        <taxon>Pooideae</taxon>
        <taxon>Triticodae</taxon>
        <taxon>Triticeae</taxon>
        <taxon>Triticinae</taxon>
        <taxon>Aegilops</taxon>
    </lineage>
</organism>
<reference evidence="5" key="4">
    <citation type="submission" date="2019-03" db="UniProtKB">
        <authorList>
            <consortium name="EnsemblPlants"/>
        </authorList>
    </citation>
    <scope>IDENTIFICATION</scope>
</reference>
<evidence type="ECO:0000313" key="5">
    <source>
        <dbReference type="EnsemblPlants" id="AET5Gv21145800.1"/>
    </source>
</evidence>
<feature type="compositionally biased region" description="Pro residues" evidence="2">
    <location>
        <begin position="49"/>
        <end position="61"/>
    </location>
</feature>
<dbReference type="Proteomes" id="UP000015105">
    <property type="component" value="Chromosome 5D"/>
</dbReference>
<dbReference type="SUPFAM" id="SSF47473">
    <property type="entry name" value="EF-hand"/>
    <property type="match status" value="1"/>
</dbReference>
<dbReference type="InterPro" id="IPR018247">
    <property type="entry name" value="EF_Hand_1_Ca_BS"/>
</dbReference>
<reference evidence="6" key="1">
    <citation type="journal article" date="2014" name="Science">
        <title>Ancient hybridizations among the ancestral genomes of bread wheat.</title>
        <authorList>
            <consortium name="International Wheat Genome Sequencing Consortium,"/>
            <person name="Marcussen T."/>
            <person name="Sandve S.R."/>
            <person name="Heier L."/>
            <person name="Spannagl M."/>
            <person name="Pfeifer M."/>
            <person name="Jakobsen K.S."/>
            <person name="Wulff B.B."/>
            <person name="Steuernagel B."/>
            <person name="Mayer K.F."/>
            <person name="Olsen O.A."/>
        </authorList>
    </citation>
    <scope>NUCLEOTIDE SEQUENCE [LARGE SCALE GENOMIC DNA]</scope>
    <source>
        <strain evidence="6">cv. AL8/78</strain>
    </source>
</reference>
<evidence type="ECO:0000259" key="3">
    <source>
        <dbReference type="PROSITE" id="PS50031"/>
    </source>
</evidence>
<proteinExistence type="predicted"/>
<reference evidence="5" key="3">
    <citation type="journal article" date="2017" name="Nature">
        <title>Genome sequence of the progenitor of the wheat D genome Aegilops tauschii.</title>
        <authorList>
            <person name="Luo M.C."/>
            <person name="Gu Y.Q."/>
            <person name="Puiu D."/>
            <person name="Wang H."/>
            <person name="Twardziok S.O."/>
            <person name="Deal K.R."/>
            <person name="Huo N."/>
            <person name="Zhu T."/>
            <person name="Wang L."/>
            <person name="Wang Y."/>
            <person name="McGuire P.E."/>
            <person name="Liu S."/>
            <person name="Long H."/>
            <person name="Ramasamy R.K."/>
            <person name="Rodriguez J.C."/>
            <person name="Van S.L."/>
            <person name="Yuan L."/>
            <person name="Wang Z."/>
            <person name="Xia Z."/>
            <person name="Xiao L."/>
            <person name="Anderson O.D."/>
            <person name="Ouyang S."/>
            <person name="Liang Y."/>
            <person name="Zimin A.V."/>
            <person name="Pertea G."/>
            <person name="Qi P."/>
            <person name="Bennetzen J.L."/>
            <person name="Dai X."/>
            <person name="Dawson M.W."/>
            <person name="Muller H.G."/>
            <person name="Kugler K."/>
            <person name="Rivarola-Duarte L."/>
            <person name="Spannagl M."/>
            <person name="Mayer K.F.X."/>
            <person name="Lu F.H."/>
            <person name="Bevan M.W."/>
            <person name="Leroy P."/>
            <person name="Li P."/>
            <person name="You F.M."/>
            <person name="Sun Q."/>
            <person name="Liu Z."/>
            <person name="Lyons E."/>
            <person name="Wicker T."/>
            <person name="Salzberg S.L."/>
            <person name="Devos K.M."/>
            <person name="Dvorak J."/>
        </authorList>
    </citation>
    <scope>NUCLEOTIDE SEQUENCE [LARGE SCALE GENOMIC DNA]</scope>
    <source>
        <strain evidence="5">cv. AL8/78</strain>
    </source>
</reference>
<evidence type="ECO:0000256" key="2">
    <source>
        <dbReference type="SAM" id="MobiDB-lite"/>
    </source>
</evidence>
<dbReference type="CDD" id="cd00052">
    <property type="entry name" value="EH"/>
    <property type="match status" value="1"/>
</dbReference>
<dbReference type="GO" id="GO:0005737">
    <property type="term" value="C:cytoplasm"/>
    <property type="evidence" value="ECO:0007669"/>
    <property type="project" value="TreeGrafter"/>
</dbReference>
<evidence type="ECO:0000259" key="4">
    <source>
        <dbReference type="PROSITE" id="PS50222"/>
    </source>
</evidence>
<dbReference type="InterPro" id="IPR011992">
    <property type="entry name" value="EF-hand-dom_pair"/>
</dbReference>
<dbReference type="EnsemblPlants" id="AET5Gv21145800.1">
    <property type="protein sequence ID" value="AET5Gv21145800.1"/>
    <property type="gene ID" value="AET5Gv21145800"/>
</dbReference>
<dbReference type="InterPro" id="IPR002048">
    <property type="entry name" value="EF_hand_dom"/>
</dbReference>
<dbReference type="PANTHER" id="PTHR11216:SF175">
    <property type="entry name" value="OS06G0728600 PROTEIN"/>
    <property type="match status" value="1"/>
</dbReference>
<dbReference type="STRING" id="200361.A0A453MCS8"/>
<dbReference type="PROSITE" id="PS50222">
    <property type="entry name" value="EF_HAND_2"/>
    <property type="match status" value="1"/>
</dbReference>
<feature type="region of interest" description="Disordered" evidence="2">
    <location>
        <begin position="384"/>
        <end position="420"/>
    </location>
</feature>
<dbReference type="Gene3D" id="1.10.238.10">
    <property type="entry name" value="EF-hand"/>
    <property type="match status" value="1"/>
</dbReference>
<dbReference type="Pfam" id="PF12763">
    <property type="entry name" value="EH"/>
    <property type="match status" value="1"/>
</dbReference>
<protein>
    <recommendedName>
        <fullName evidence="7">Calmodulin</fullName>
    </recommendedName>
</protein>
<sequence length="1003" mass="111198">AFVWPSASPWPHTGADQHGVVFPWPTPIWPPLAHPCGPAPGAFPASSPARPPPASAPPTPVPSSATIGKELEERPFPFVLPAAEKAPAVAPVSRKQLARPARLGAGTVAMIRPNRRRRAGGRGAPTGFPPGPSAPPWPHEGVYQHGIVLPGTAATMRANHRRRARGRGGGRVPTDFLWPPPGESAPPWTHEGACQHGVVFTGPALTPSARAYAYAPSSTPSPAVASSQAGLPAAEKTPKVDTALVSKKGPAHLSRPGARNVGANRLLINVGYNMLPCYAPWPKITQADVRKYMIVFIKVDRDGDGKITPEEARNLFLSWRLPREILRKVWDLSDQDKDGMLSFKEFCFAVYLMERFREQRPLPDVLPDGIWAEGISLPSTGQFAENPSGLAPHPSAGVTSRAMQGPHPGMPPSSVKQQHRRPLHFDDDTMQTEPQKPKVPALEKHLVGQLSKEEGNALEAKFKEASDADKKVQELEKEILDSWDKTDYHRTKMQELILYKSRCDNRFNEVSESMSADKREVSINRESKSRPVDMQEFQSITNNHCYTSQPVREVSMSSSSPSSSRMIGISKIQVIVYIGNFSPFPMQFEDNSTIEHIVCAAFQKQNINKFDAIIRVNSRNAYLQDTLSYLNINNDKECSLYIGPRLRGGQPPSSSKCPVPPSTELFIKYLSRLGDELFDVVLLPSDPDIDFVGMVPYFVSLGLQGIEIAKMLFELLESYHERQKCVSRFILANRDYDSTSKKLLFRGGVRIVDFDHNNYCENMFDAGTVLSEIFRFDELKLLAGYSGIRIPPGTANNNGKIPKLVQLLIHDLQTGIRVFPGAGMSKRARAYFRCHVGVMTPAARLAFWLTSELHFEYMGGEQVLDGFIGELRVPDWSTYAIRSPAMMTVYLWRNYNTSSMGCQLSCSRNFLSHARENLGALMSEKQAEAYLNIVFEWLLYYLLLKSSFPGAVINWNKRPLPPALPPPPPPYPVPAGPAPRQLKFSNNFTFDQLIDTSGYLGDC</sequence>
<dbReference type="GO" id="GO:0006897">
    <property type="term" value="P:endocytosis"/>
    <property type="evidence" value="ECO:0007669"/>
    <property type="project" value="TreeGrafter"/>
</dbReference>
<accession>A0A453MCS8</accession>
<feature type="region of interest" description="Disordered" evidence="2">
    <location>
        <begin position="218"/>
        <end position="239"/>
    </location>
</feature>
<dbReference type="GO" id="GO:0005886">
    <property type="term" value="C:plasma membrane"/>
    <property type="evidence" value="ECO:0007669"/>
    <property type="project" value="TreeGrafter"/>
</dbReference>